<dbReference type="RefSeq" id="XP_013786861.1">
    <property type="nucleotide sequence ID" value="XM_013931407.1"/>
</dbReference>
<dbReference type="Gene3D" id="3.40.50.300">
    <property type="entry name" value="P-loop containing nucleotide triphosphate hydrolases"/>
    <property type="match status" value="1"/>
</dbReference>
<dbReference type="Pfam" id="PF05970">
    <property type="entry name" value="PIF1"/>
    <property type="match status" value="1"/>
</dbReference>
<dbReference type="InterPro" id="IPR027417">
    <property type="entry name" value="P-loop_NTPase"/>
</dbReference>
<dbReference type="InterPro" id="IPR010285">
    <property type="entry name" value="DNA_helicase_pif1-like_DEAD"/>
</dbReference>
<dbReference type="GeneID" id="106470836"/>
<evidence type="ECO:0000313" key="3">
    <source>
        <dbReference type="Proteomes" id="UP000694941"/>
    </source>
</evidence>
<keyword evidence="1" id="KW-0547">Nucleotide-binding</keyword>
<proteinExistence type="inferred from homology"/>
<gene>
    <name evidence="4" type="primary">LOC106470836</name>
</gene>
<comment type="catalytic activity">
    <reaction evidence="1">
        <text>ATP + H2O = ADP + phosphate + H(+)</text>
        <dbReference type="Rhea" id="RHEA:13065"/>
        <dbReference type="ChEBI" id="CHEBI:15377"/>
        <dbReference type="ChEBI" id="CHEBI:15378"/>
        <dbReference type="ChEBI" id="CHEBI:30616"/>
        <dbReference type="ChEBI" id="CHEBI:43474"/>
        <dbReference type="ChEBI" id="CHEBI:456216"/>
        <dbReference type="EC" id="5.6.2.3"/>
    </reaction>
</comment>
<evidence type="ECO:0000256" key="1">
    <source>
        <dbReference type="RuleBase" id="RU363044"/>
    </source>
</evidence>
<reference evidence="4" key="1">
    <citation type="submission" date="2025-08" db="UniProtKB">
        <authorList>
            <consortium name="RefSeq"/>
        </authorList>
    </citation>
    <scope>IDENTIFICATION</scope>
    <source>
        <tissue evidence="4">Muscle</tissue>
    </source>
</reference>
<dbReference type="PANTHER" id="PTHR10492">
    <property type="match status" value="1"/>
</dbReference>
<feature type="domain" description="DNA helicase Pif1-like DEAD-box helicase" evidence="2">
    <location>
        <begin position="2"/>
        <end position="183"/>
    </location>
</feature>
<evidence type="ECO:0000259" key="2">
    <source>
        <dbReference type="Pfam" id="PF05970"/>
    </source>
</evidence>
<comment type="cofactor">
    <cofactor evidence="1">
        <name>Mg(2+)</name>
        <dbReference type="ChEBI" id="CHEBI:18420"/>
    </cofactor>
</comment>
<keyword evidence="1" id="KW-0347">Helicase</keyword>
<dbReference type="Proteomes" id="UP000694941">
    <property type="component" value="Unplaced"/>
</dbReference>
<comment type="similarity">
    <text evidence="1">Belongs to the helicase family.</text>
</comment>
<keyword evidence="1" id="KW-0234">DNA repair</keyword>
<accession>A0ABM1BQS8</accession>
<organism evidence="3 4">
    <name type="scientific">Limulus polyphemus</name>
    <name type="common">Atlantic horseshoe crab</name>
    <dbReference type="NCBI Taxonomy" id="6850"/>
    <lineage>
        <taxon>Eukaryota</taxon>
        <taxon>Metazoa</taxon>
        <taxon>Ecdysozoa</taxon>
        <taxon>Arthropoda</taxon>
        <taxon>Chelicerata</taxon>
        <taxon>Merostomata</taxon>
        <taxon>Xiphosura</taxon>
        <taxon>Limulidae</taxon>
        <taxon>Limulus</taxon>
    </lineage>
</organism>
<dbReference type="PANTHER" id="PTHR10492:SF57">
    <property type="entry name" value="ATP-DEPENDENT DNA HELICASE"/>
    <property type="match status" value="1"/>
</dbReference>
<name>A0ABM1BQS8_LIMPO</name>
<keyword evidence="3" id="KW-1185">Reference proteome</keyword>
<dbReference type="SUPFAM" id="SSF52540">
    <property type="entry name" value="P-loop containing nucleoside triphosphate hydrolases"/>
    <property type="match status" value="1"/>
</dbReference>
<keyword evidence="1" id="KW-0233">DNA recombination</keyword>
<evidence type="ECO:0000313" key="4">
    <source>
        <dbReference type="RefSeq" id="XP_013786861.1"/>
    </source>
</evidence>
<keyword evidence="1" id="KW-0227">DNA damage</keyword>
<keyword evidence="1" id="KW-0378">Hydrolase</keyword>
<keyword evidence="1" id="KW-0067">ATP-binding</keyword>
<sequence>MVFLYVPGSSGKTFLINLILAKMRSKASIALTVASSSIAATLLEGGRTAHSAFKLPQSVNHADKAVCSIKRGTDTVKVLQECNVIIWDECTMSHKHAFEGLNKTLQNIRLNYYIFGSVTMVLSVVPRGTRADEVNASVKISFLWNNVHKIYLKRNMRVHLTGNSEPGELAKLLLKIGAGKIPIEPHSSNIVIPSMCGKLFSNVDELAEVVFPSLGENYRNSSWLSKRAILVPRNDVVNEIICKLL</sequence>
<dbReference type="EC" id="5.6.2.3" evidence="1"/>
<protein>
    <recommendedName>
        <fullName evidence="1">ATP-dependent DNA helicase</fullName>
        <ecNumber evidence="1">5.6.2.3</ecNumber>
    </recommendedName>
</protein>